<reference evidence="4" key="1">
    <citation type="submission" date="2013-09" db="EMBL/GenBank/DDBJ databases">
        <authorList>
            <person name="Zeng Z."/>
            <person name="Chen C."/>
        </authorList>
    </citation>
    <scope>NUCLEOTIDE SEQUENCE [LARGE SCALE GENOMIC DNA]</scope>
    <source>
        <strain evidence="4">DK69</strain>
    </source>
</reference>
<dbReference type="EMBL" id="JRLZ01000010">
    <property type="protein sequence ID" value="KGO95349.1"/>
    <property type="molecule type" value="Genomic_DNA"/>
</dbReference>
<dbReference type="Pfam" id="PF13899">
    <property type="entry name" value="Thioredoxin_7"/>
    <property type="match status" value="1"/>
</dbReference>
<dbReference type="InterPro" id="IPR036249">
    <property type="entry name" value="Thioredoxin-like_sf"/>
</dbReference>
<accession>V6SDE9</accession>
<dbReference type="eggNOG" id="COG0526">
    <property type="taxonomic scope" value="Bacteria"/>
</dbReference>
<keyword evidence="4" id="KW-1185">Reference proteome</keyword>
<dbReference type="InterPro" id="IPR051099">
    <property type="entry name" value="AGR/TXD"/>
</dbReference>
<comment type="caution">
    <text evidence="3">The sequence shown here is derived from an EMBL/GenBank/DDBJ whole genome shotgun (WGS) entry which is preliminary data.</text>
</comment>
<evidence type="ECO:0000313" key="3">
    <source>
        <dbReference type="EMBL" id="KGO95349.1"/>
    </source>
</evidence>
<dbReference type="OrthoDB" id="9811036at2"/>
<gene>
    <name evidence="3" type="ORF">Q767_11115</name>
</gene>
<evidence type="ECO:0000313" key="4">
    <source>
        <dbReference type="Proteomes" id="UP000030149"/>
    </source>
</evidence>
<dbReference type="PATRIC" id="fig|1107311.3.peg.700"/>
<dbReference type="SUPFAM" id="SSF52833">
    <property type="entry name" value="Thioredoxin-like"/>
    <property type="match status" value="1"/>
</dbReference>
<dbReference type="AlphaFoldDB" id="V6SDE9"/>
<evidence type="ECO:0000256" key="1">
    <source>
        <dbReference type="ARBA" id="ARBA00022729"/>
    </source>
</evidence>
<protein>
    <submittedName>
        <fullName evidence="3">Thioredoxin</fullName>
    </submittedName>
</protein>
<feature type="signal peptide" evidence="2">
    <location>
        <begin position="1"/>
        <end position="20"/>
    </location>
</feature>
<name>V6SDE9_9FLAO</name>
<dbReference type="STRING" id="1107311.Q767_11115"/>
<feature type="chain" id="PRO_5004752325" evidence="2">
    <location>
        <begin position="21"/>
        <end position="157"/>
    </location>
</feature>
<dbReference type="RefSeq" id="WP_023572755.1">
    <property type="nucleotide sequence ID" value="NZ_AVCS01000006.1"/>
</dbReference>
<sequence length="157" mass="18239">MKQLNLVLFFFFWATLNSFAQLKTYSFEEAEKLEQQQPKPIFVFVHTSWCKYCKMMENSTFKNPEVIQLLNDNFYFVSLDAESKEPIVIKDRTFSYKPKGKNTGIHELAEELATVDGNISYPTFSILDQNNAILLQISEFTDAKTMIVLLKEAADFH</sequence>
<evidence type="ECO:0000256" key="2">
    <source>
        <dbReference type="SAM" id="SignalP"/>
    </source>
</evidence>
<organism evidence="3 4">
    <name type="scientific">Flavobacterium enshiense DK69</name>
    <dbReference type="NCBI Taxonomy" id="1107311"/>
    <lineage>
        <taxon>Bacteria</taxon>
        <taxon>Pseudomonadati</taxon>
        <taxon>Bacteroidota</taxon>
        <taxon>Flavobacteriia</taxon>
        <taxon>Flavobacteriales</taxon>
        <taxon>Flavobacteriaceae</taxon>
        <taxon>Flavobacterium</taxon>
    </lineage>
</organism>
<dbReference type="Proteomes" id="UP000030149">
    <property type="component" value="Unassembled WGS sequence"/>
</dbReference>
<dbReference type="PANTHER" id="PTHR15337">
    <property type="entry name" value="ANTERIOR GRADIENT PROTEIN-RELATED"/>
    <property type="match status" value="1"/>
</dbReference>
<proteinExistence type="predicted"/>
<dbReference type="Gene3D" id="3.40.30.10">
    <property type="entry name" value="Glutaredoxin"/>
    <property type="match status" value="1"/>
</dbReference>
<reference evidence="3 4" key="2">
    <citation type="journal article" date="2015" name="Stand. Genomic Sci.">
        <title>High quality draft genomic sequence of Flavobacterium enshiense DK69(T) and comparison among Flavobacterium genomes.</title>
        <authorList>
            <person name="Zeng Z."/>
            <person name="Chen C."/>
            <person name="Du H."/>
            <person name="Wang G."/>
            <person name="Li M."/>
        </authorList>
    </citation>
    <scope>NUCLEOTIDE SEQUENCE [LARGE SCALE GENOMIC DNA]</scope>
    <source>
        <strain evidence="3 4">DK69</strain>
    </source>
</reference>
<dbReference type="PANTHER" id="PTHR15337:SF11">
    <property type="entry name" value="THIOREDOXIN DOMAIN-CONTAINING PROTEIN"/>
    <property type="match status" value="1"/>
</dbReference>
<keyword evidence="1 2" id="KW-0732">Signal</keyword>